<keyword evidence="8" id="KW-0393">Immunoglobulin domain</keyword>
<proteinExistence type="predicted"/>
<dbReference type="InterPro" id="IPR013098">
    <property type="entry name" value="Ig_I-set"/>
</dbReference>
<dbReference type="SUPFAM" id="SSF49265">
    <property type="entry name" value="Fibronectin type III"/>
    <property type="match status" value="1"/>
</dbReference>
<evidence type="ECO:0000256" key="2">
    <source>
        <dbReference type="ARBA" id="ARBA00022692"/>
    </source>
</evidence>
<keyword evidence="2 10" id="KW-0812">Transmembrane</keyword>
<dbReference type="Pfam" id="PF07686">
    <property type="entry name" value="V-set"/>
    <property type="match status" value="1"/>
</dbReference>
<dbReference type="InterPro" id="IPR007110">
    <property type="entry name" value="Ig-like_dom"/>
</dbReference>
<evidence type="ECO:0000256" key="7">
    <source>
        <dbReference type="ARBA" id="ARBA00023180"/>
    </source>
</evidence>
<keyword evidence="15" id="KW-1185">Reference proteome</keyword>
<dbReference type="InterPro" id="IPR003598">
    <property type="entry name" value="Ig_sub2"/>
</dbReference>
<dbReference type="GO" id="GO:0005886">
    <property type="term" value="C:plasma membrane"/>
    <property type="evidence" value="ECO:0007669"/>
    <property type="project" value="TreeGrafter"/>
</dbReference>
<feature type="domain" description="Fibronectin type-III" evidence="13">
    <location>
        <begin position="976"/>
        <end position="1067"/>
    </location>
</feature>
<dbReference type="PROSITE" id="PS50853">
    <property type="entry name" value="FN3"/>
    <property type="match status" value="1"/>
</dbReference>
<feature type="compositionally biased region" description="Polar residues" evidence="9">
    <location>
        <begin position="1239"/>
        <end position="1255"/>
    </location>
</feature>
<evidence type="ECO:0000256" key="8">
    <source>
        <dbReference type="ARBA" id="ARBA00023319"/>
    </source>
</evidence>
<dbReference type="PANTHER" id="PTHR11640">
    <property type="entry name" value="NEPHRIN"/>
    <property type="match status" value="1"/>
</dbReference>
<dbReference type="SMART" id="SM00060">
    <property type="entry name" value="FN3"/>
    <property type="match status" value="1"/>
</dbReference>
<comment type="caution">
    <text evidence="14">The sequence shown here is derived from an EMBL/GenBank/DDBJ whole genome shotgun (WGS) entry which is preliminary data.</text>
</comment>
<dbReference type="GO" id="GO:0005911">
    <property type="term" value="C:cell-cell junction"/>
    <property type="evidence" value="ECO:0007669"/>
    <property type="project" value="TreeGrafter"/>
</dbReference>
<dbReference type="InterPro" id="IPR013162">
    <property type="entry name" value="CD80_C2-set"/>
</dbReference>
<dbReference type="GO" id="GO:0050839">
    <property type="term" value="F:cell adhesion molecule binding"/>
    <property type="evidence" value="ECO:0007669"/>
    <property type="project" value="TreeGrafter"/>
</dbReference>
<organism evidence="14 15">
    <name type="scientific">Caenorhabditis auriculariae</name>
    <dbReference type="NCBI Taxonomy" id="2777116"/>
    <lineage>
        <taxon>Eukaryota</taxon>
        <taxon>Metazoa</taxon>
        <taxon>Ecdysozoa</taxon>
        <taxon>Nematoda</taxon>
        <taxon>Chromadorea</taxon>
        <taxon>Rhabditida</taxon>
        <taxon>Rhabditina</taxon>
        <taxon>Rhabditomorpha</taxon>
        <taxon>Rhabditoidea</taxon>
        <taxon>Rhabditidae</taxon>
        <taxon>Peloderinae</taxon>
        <taxon>Caenorhabditis</taxon>
    </lineage>
</organism>
<dbReference type="Pfam" id="PF07679">
    <property type="entry name" value="I-set"/>
    <property type="match status" value="2"/>
</dbReference>
<evidence type="ECO:0000256" key="11">
    <source>
        <dbReference type="SAM" id="SignalP"/>
    </source>
</evidence>
<dbReference type="PANTHER" id="PTHR11640:SF31">
    <property type="entry name" value="IRREGULAR CHIASM C-ROUGHEST PROTEIN-RELATED"/>
    <property type="match status" value="1"/>
</dbReference>
<dbReference type="EMBL" id="CAJGYM010000016">
    <property type="protein sequence ID" value="CAD6190606.1"/>
    <property type="molecule type" value="Genomic_DNA"/>
</dbReference>
<protein>
    <submittedName>
        <fullName evidence="14">Uncharacterized protein</fullName>
    </submittedName>
</protein>
<evidence type="ECO:0000259" key="13">
    <source>
        <dbReference type="PROSITE" id="PS50853"/>
    </source>
</evidence>
<feature type="domain" description="Ig-like" evidence="12">
    <location>
        <begin position="122"/>
        <end position="222"/>
    </location>
</feature>
<evidence type="ECO:0000256" key="9">
    <source>
        <dbReference type="SAM" id="MobiDB-lite"/>
    </source>
</evidence>
<feature type="region of interest" description="Disordered" evidence="9">
    <location>
        <begin position="1206"/>
        <end position="1262"/>
    </location>
</feature>
<keyword evidence="5 10" id="KW-0472">Membrane</keyword>
<keyword evidence="3" id="KW-0677">Repeat</keyword>
<evidence type="ECO:0000313" key="14">
    <source>
        <dbReference type="EMBL" id="CAD6190606.1"/>
    </source>
</evidence>
<keyword evidence="4 10" id="KW-1133">Transmembrane helix</keyword>
<feature type="compositionally biased region" description="Polar residues" evidence="9">
    <location>
        <begin position="1206"/>
        <end position="1219"/>
    </location>
</feature>
<reference evidence="14" key="1">
    <citation type="submission" date="2020-10" db="EMBL/GenBank/DDBJ databases">
        <authorList>
            <person name="Kikuchi T."/>
        </authorList>
    </citation>
    <scope>NUCLEOTIDE SEQUENCE</scope>
    <source>
        <strain evidence="14">NKZ352</strain>
    </source>
</reference>
<keyword evidence="11" id="KW-0732">Signal</keyword>
<dbReference type="SMART" id="SM00409">
    <property type="entry name" value="IG"/>
    <property type="match status" value="8"/>
</dbReference>
<evidence type="ECO:0000256" key="6">
    <source>
        <dbReference type="ARBA" id="ARBA00023157"/>
    </source>
</evidence>
<feature type="domain" description="Ig-like" evidence="12">
    <location>
        <begin position="580"/>
        <end position="685"/>
    </location>
</feature>
<dbReference type="SUPFAM" id="SSF48726">
    <property type="entry name" value="Immunoglobulin"/>
    <property type="match status" value="8"/>
</dbReference>
<feature type="domain" description="Ig-like" evidence="12">
    <location>
        <begin position="16"/>
        <end position="118"/>
    </location>
</feature>
<dbReference type="InterPro" id="IPR051275">
    <property type="entry name" value="Cell_adhesion_signaling"/>
</dbReference>
<evidence type="ECO:0000256" key="1">
    <source>
        <dbReference type="ARBA" id="ARBA00004479"/>
    </source>
</evidence>
<dbReference type="Pfam" id="PF08205">
    <property type="entry name" value="C2-set_2"/>
    <property type="match status" value="2"/>
</dbReference>
<evidence type="ECO:0000256" key="5">
    <source>
        <dbReference type="ARBA" id="ARBA00023136"/>
    </source>
</evidence>
<dbReference type="InterPro" id="IPR036116">
    <property type="entry name" value="FN3_sf"/>
</dbReference>
<feature type="domain" description="Ig-like" evidence="12">
    <location>
        <begin position="872"/>
        <end position="958"/>
    </location>
</feature>
<evidence type="ECO:0000313" key="15">
    <source>
        <dbReference type="Proteomes" id="UP000835052"/>
    </source>
</evidence>
<dbReference type="CDD" id="cd00063">
    <property type="entry name" value="FN3"/>
    <property type="match status" value="1"/>
</dbReference>
<accession>A0A8S1H2Y9</accession>
<evidence type="ECO:0000259" key="12">
    <source>
        <dbReference type="PROSITE" id="PS50835"/>
    </source>
</evidence>
<evidence type="ECO:0000256" key="4">
    <source>
        <dbReference type="ARBA" id="ARBA00022989"/>
    </source>
</evidence>
<dbReference type="Gene3D" id="2.60.40.10">
    <property type="entry name" value="Immunoglobulins"/>
    <property type="match status" value="10"/>
</dbReference>
<comment type="subcellular location">
    <subcellularLocation>
        <location evidence="1">Membrane</location>
        <topology evidence="1">Single-pass type I membrane protein</topology>
    </subcellularLocation>
</comment>
<dbReference type="Pfam" id="PF00041">
    <property type="entry name" value="fn3"/>
    <property type="match status" value="1"/>
</dbReference>
<dbReference type="PROSITE" id="PS50835">
    <property type="entry name" value="IG_LIKE"/>
    <property type="match status" value="9"/>
</dbReference>
<feature type="domain" description="Ig-like" evidence="12">
    <location>
        <begin position="690"/>
        <end position="777"/>
    </location>
</feature>
<dbReference type="InterPro" id="IPR013783">
    <property type="entry name" value="Ig-like_fold"/>
</dbReference>
<feature type="region of interest" description="Disordered" evidence="9">
    <location>
        <begin position="237"/>
        <end position="257"/>
    </location>
</feature>
<feature type="domain" description="Ig-like" evidence="12">
    <location>
        <begin position="370"/>
        <end position="465"/>
    </location>
</feature>
<dbReference type="Proteomes" id="UP000835052">
    <property type="component" value="Unassembled WGS sequence"/>
</dbReference>
<dbReference type="AlphaFoldDB" id="A0A8S1H2Y9"/>
<dbReference type="InterPro" id="IPR003599">
    <property type="entry name" value="Ig_sub"/>
</dbReference>
<dbReference type="InterPro" id="IPR003961">
    <property type="entry name" value="FN3_dom"/>
</dbReference>
<dbReference type="SMART" id="SM00408">
    <property type="entry name" value="IGc2"/>
    <property type="match status" value="5"/>
</dbReference>
<dbReference type="InterPro" id="IPR036179">
    <property type="entry name" value="Ig-like_dom_sf"/>
</dbReference>
<gene>
    <name evidence="14" type="ORF">CAUJ_LOCUS6525</name>
</gene>
<feature type="domain" description="Ig-like" evidence="12">
    <location>
        <begin position="782"/>
        <end position="866"/>
    </location>
</feature>
<dbReference type="OrthoDB" id="10028801at2759"/>
<feature type="chain" id="PRO_5035783454" evidence="11">
    <location>
        <begin position="17"/>
        <end position="1279"/>
    </location>
</feature>
<dbReference type="Pfam" id="PF13927">
    <property type="entry name" value="Ig_3"/>
    <property type="match status" value="1"/>
</dbReference>
<feature type="transmembrane region" description="Helical" evidence="10">
    <location>
        <begin position="1085"/>
        <end position="1108"/>
    </location>
</feature>
<feature type="signal peptide" evidence="11">
    <location>
        <begin position="1"/>
        <end position="16"/>
    </location>
</feature>
<evidence type="ECO:0000256" key="3">
    <source>
        <dbReference type="ARBA" id="ARBA00022737"/>
    </source>
</evidence>
<feature type="domain" description="Ig-like" evidence="12">
    <location>
        <begin position="473"/>
        <end position="575"/>
    </location>
</feature>
<feature type="domain" description="Ig-like" evidence="12">
    <location>
        <begin position="255"/>
        <end position="365"/>
    </location>
</feature>
<evidence type="ECO:0000256" key="10">
    <source>
        <dbReference type="SAM" id="Phobius"/>
    </source>
</evidence>
<sequence length="1279" mass="141265">MNVAFYLIFLTSSVGAAFYEAPKNHSVLLGDDVTFRCSAEKTTDSLIYSQWKSNTGSLLGFHQGGQLPGHQGRYSYIKELPEELHLRIEKVQLEDDGQFECQMLRPEEGPIRASAHLNVIVPPTSIFFSNYQSGSSIDVNENTSLNISCVAPNVKPEPKITWYMNGKRIEDGIKNSVNYNLNKTANSYANLEIHPRRGDHHKILTCEVFHEESNTRLRTNMTLNVFLQLADSVVSTRQHTQTQGGKPLSEPRSEPRTSCASRCKMASANGNRLAKVKVLNGDMFVRAGDNVTMSCTVTGGNPTPNVSWFLGDKLIDSRFVFDATTQESRNIYSLIAGPNDNLANYECRTYNRIGMEPIRKSVRIEVAYAPPGVEMFGEVNIRQGAVANVQCRSLPSNPASQISWLVNGHPVATTVQNEYSKDHGKTSISNLTINSNEINVGKHQISVECTARNIEGSSSKQHIIKILAPPLAPRITGLDELYYFEGDTVNVTCEAHGGNPLAELSWYRGYEKTTMKGKRKPKWAKIGGARNAVAGDSSVSTLSLRLDRTMNTQRLKCEAMNAALDDPLVDSKQLNVFYAPRRLVIRPPDGSGHHLLVGKQARLLCAAPASNPAPQINWYFYPNGDSNPLIYNGETILNETTREAGYTVENVVTFVPTEAHDGTIVRCVASHSDWKHSINSTYPLNVLYPPRMLVDNPVSIVVAEGESFRENLTVKGNPAVSAWQWRKNGVPFDHTIGKVFARGAALSGKNLKSTDAGIYTMVATNSVGNTNISIKLTVEYGARITSISSPIIASDGDTVLLECEADGEPKRADMVQWWRNGAQMESIHRGDTRAVLRLNATQKASGEYICRANNGIAAPAEGKAYVLVNSAPRVLILPALAKAAGSLGGVARARCRAQAVPVADFVWDRGGQVIKGNSSKYSMITSQLDYFTFESTLWIKNLVPEDYHKEIRCTAKNNFGMDFNKIPIGPLSPPDTPVTVKMTNSTSNTISIVWEPGFDGGSDQIFEIKYQKYNEDLVHLVNTTHTNLRLSGLSPAKVYEFQVRAINARGFSSDWTRPPLTLATLNEDGVDVAMVQAKKANWGQWLPPIAGFVVLLVLLNVCLGLYVCSRQRKKKLREKTEMVRTAINGGGVRPVQMYGTMMQSDGPGHTRLETDDVPDVSEDDHSVRTMIEVSPNGYMQPIDPCIYERSCLVEYEFDPHYSNNRHGTIGRSSNSTYTNMPYPEPPRDTSIYPDRSLTRRQLGTPNNNNSPQHHLSTFIHPSGVRAGPIHYSQLDGDLV</sequence>
<dbReference type="InterPro" id="IPR013106">
    <property type="entry name" value="Ig_V-set"/>
</dbReference>
<keyword evidence="6" id="KW-1015">Disulfide bond</keyword>
<name>A0A8S1H2Y9_9PELO</name>
<keyword evidence="7" id="KW-0325">Glycoprotein</keyword>
<dbReference type="GO" id="GO:0098609">
    <property type="term" value="P:cell-cell adhesion"/>
    <property type="evidence" value="ECO:0007669"/>
    <property type="project" value="TreeGrafter"/>
</dbReference>